<protein>
    <submittedName>
        <fullName evidence="2">Uncharacterized protein</fullName>
    </submittedName>
</protein>
<evidence type="ECO:0000313" key="3">
    <source>
        <dbReference type="Proteomes" id="UP000799302"/>
    </source>
</evidence>
<accession>A0A6A6TXC5</accession>
<sequence>MKFQTTALMAIAFAMLSKATPVIDRRDPTRYAPGYCDTSNPFLPNGICIDLAESDNQQACDPSLGVCIQEPAGDVACFVDPSQEWADCAH</sequence>
<name>A0A6A6TXC5_9PEZI</name>
<evidence type="ECO:0000313" key="2">
    <source>
        <dbReference type="EMBL" id="KAF2663304.1"/>
    </source>
</evidence>
<dbReference type="Proteomes" id="UP000799302">
    <property type="component" value="Unassembled WGS sequence"/>
</dbReference>
<organism evidence="2 3">
    <name type="scientific">Microthyrium microscopicum</name>
    <dbReference type="NCBI Taxonomy" id="703497"/>
    <lineage>
        <taxon>Eukaryota</taxon>
        <taxon>Fungi</taxon>
        <taxon>Dikarya</taxon>
        <taxon>Ascomycota</taxon>
        <taxon>Pezizomycotina</taxon>
        <taxon>Dothideomycetes</taxon>
        <taxon>Dothideomycetes incertae sedis</taxon>
        <taxon>Microthyriales</taxon>
        <taxon>Microthyriaceae</taxon>
        <taxon>Microthyrium</taxon>
    </lineage>
</organism>
<dbReference type="AlphaFoldDB" id="A0A6A6TXC5"/>
<reference evidence="2" key="1">
    <citation type="journal article" date="2020" name="Stud. Mycol.">
        <title>101 Dothideomycetes genomes: a test case for predicting lifestyles and emergence of pathogens.</title>
        <authorList>
            <person name="Haridas S."/>
            <person name="Albert R."/>
            <person name="Binder M."/>
            <person name="Bloem J."/>
            <person name="Labutti K."/>
            <person name="Salamov A."/>
            <person name="Andreopoulos B."/>
            <person name="Baker S."/>
            <person name="Barry K."/>
            <person name="Bills G."/>
            <person name="Bluhm B."/>
            <person name="Cannon C."/>
            <person name="Castanera R."/>
            <person name="Culley D."/>
            <person name="Daum C."/>
            <person name="Ezra D."/>
            <person name="Gonzalez J."/>
            <person name="Henrissat B."/>
            <person name="Kuo A."/>
            <person name="Liang C."/>
            <person name="Lipzen A."/>
            <person name="Lutzoni F."/>
            <person name="Magnuson J."/>
            <person name="Mondo S."/>
            <person name="Nolan M."/>
            <person name="Ohm R."/>
            <person name="Pangilinan J."/>
            <person name="Park H.-J."/>
            <person name="Ramirez L."/>
            <person name="Alfaro M."/>
            <person name="Sun H."/>
            <person name="Tritt A."/>
            <person name="Yoshinaga Y."/>
            <person name="Zwiers L.-H."/>
            <person name="Turgeon B."/>
            <person name="Goodwin S."/>
            <person name="Spatafora J."/>
            <person name="Crous P."/>
            <person name="Grigoriev I."/>
        </authorList>
    </citation>
    <scope>NUCLEOTIDE SEQUENCE</scope>
    <source>
        <strain evidence="2">CBS 115976</strain>
    </source>
</reference>
<dbReference type="EMBL" id="MU004246">
    <property type="protein sequence ID" value="KAF2663304.1"/>
    <property type="molecule type" value="Genomic_DNA"/>
</dbReference>
<keyword evidence="3" id="KW-1185">Reference proteome</keyword>
<proteinExistence type="predicted"/>
<feature type="signal peptide" evidence="1">
    <location>
        <begin position="1"/>
        <end position="19"/>
    </location>
</feature>
<keyword evidence="1" id="KW-0732">Signal</keyword>
<feature type="chain" id="PRO_5025548231" evidence="1">
    <location>
        <begin position="20"/>
        <end position="90"/>
    </location>
</feature>
<evidence type="ECO:0000256" key="1">
    <source>
        <dbReference type="SAM" id="SignalP"/>
    </source>
</evidence>
<gene>
    <name evidence="2" type="ORF">BT63DRAFT_461416</name>
</gene>